<evidence type="ECO:0000256" key="5">
    <source>
        <dbReference type="SAM" id="MobiDB-lite"/>
    </source>
</evidence>
<dbReference type="PANTHER" id="PTHR13396:SF5">
    <property type="entry name" value="NEDD4 FAMILY INTERACTING PROTEIN"/>
    <property type="match status" value="1"/>
</dbReference>
<gene>
    <name evidence="7" type="ORF">AX774_g1716</name>
</gene>
<dbReference type="Pfam" id="PF10176">
    <property type="entry name" value="NEDD4_Bsd2"/>
    <property type="match status" value="1"/>
</dbReference>
<evidence type="ECO:0000313" key="8">
    <source>
        <dbReference type="Proteomes" id="UP000188320"/>
    </source>
</evidence>
<keyword evidence="2 6" id="KW-0812">Transmembrane</keyword>
<keyword evidence="3 6" id="KW-1133">Transmembrane helix</keyword>
<evidence type="ECO:0000256" key="2">
    <source>
        <dbReference type="ARBA" id="ARBA00022692"/>
    </source>
</evidence>
<keyword evidence="4 6" id="KW-0472">Membrane</keyword>
<reference evidence="8" key="1">
    <citation type="submission" date="2017-01" db="EMBL/GenBank/DDBJ databases">
        <authorList>
            <person name="Wang Y."/>
            <person name="White M."/>
            <person name="Kvist S."/>
            <person name="Moncalvo J.-M."/>
        </authorList>
    </citation>
    <scope>NUCLEOTIDE SEQUENCE [LARGE SCALE GENOMIC DNA]</scope>
    <source>
        <strain evidence="8">COL-18-3</strain>
    </source>
</reference>
<evidence type="ECO:0000256" key="3">
    <source>
        <dbReference type="ARBA" id="ARBA00022989"/>
    </source>
</evidence>
<dbReference type="GO" id="GO:0006511">
    <property type="term" value="P:ubiquitin-dependent protein catabolic process"/>
    <property type="evidence" value="ECO:0007669"/>
    <property type="project" value="TreeGrafter"/>
</dbReference>
<dbReference type="PANTHER" id="PTHR13396">
    <property type="entry name" value="NEDD4 FAMILY INTERACTING PROTEIN 1/2"/>
    <property type="match status" value="1"/>
</dbReference>
<dbReference type="GO" id="GO:0031398">
    <property type="term" value="P:positive regulation of protein ubiquitination"/>
    <property type="evidence" value="ECO:0007669"/>
    <property type="project" value="TreeGrafter"/>
</dbReference>
<comment type="subcellular location">
    <subcellularLocation>
        <location evidence="1">Membrane</location>
        <topology evidence="1">Multi-pass membrane protein</topology>
    </subcellularLocation>
</comment>
<evidence type="ECO:0000256" key="1">
    <source>
        <dbReference type="ARBA" id="ARBA00004141"/>
    </source>
</evidence>
<dbReference type="GO" id="GO:0005794">
    <property type="term" value="C:Golgi apparatus"/>
    <property type="evidence" value="ECO:0007669"/>
    <property type="project" value="TreeGrafter"/>
</dbReference>
<evidence type="ECO:0000256" key="4">
    <source>
        <dbReference type="ARBA" id="ARBA00023136"/>
    </source>
</evidence>
<comment type="caution">
    <text evidence="7">The sequence shown here is derived from an EMBL/GenBank/DDBJ whole genome shotgun (WGS) entry which is preliminary data.</text>
</comment>
<dbReference type="AlphaFoldDB" id="A0A1R1PV38"/>
<keyword evidence="8" id="KW-1185">Reference proteome</keyword>
<dbReference type="EMBL" id="LSSK01000154">
    <property type="protein sequence ID" value="OMH84752.1"/>
    <property type="molecule type" value="Genomic_DNA"/>
</dbReference>
<proteinExistence type="predicted"/>
<dbReference type="GO" id="GO:0030001">
    <property type="term" value="P:metal ion transport"/>
    <property type="evidence" value="ECO:0007669"/>
    <property type="project" value="InterPro"/>
</dbReference>
<feature type="transmembrane region" description="Helical" evidence="6">
    <location>
        <begin position="196"/>
        <end position="215"/>
    </location>
</feature>
<evidence type="ECO:0000313" key="7">
    <source>
        <dbReference type="EMBL" id="OMH84752.1"/>
    </source>
</evidence>
<protein>
    <submittedName>
        <fullName evidence="7">Metal homeostatis protein BSD2</fullName>
    </submittedName>
</protein>
<feature type="region of interest" description="Disordered" evidence="5">
    <location>
        <begin position="164"/>
        <end position="190"/>
    </location>
</feature>
<dbReference type="GO" id="GO:0005783">
    <property type="term" value="C:endoplasmic reticulum"/>
    <property type="evidence" value="ECO:0007669"/>
    <property type="project" value="TreeGrafter"/>
</dbReference>
<dbReference type="OrthoDB" id="10003116at2759"/>
<organism evidence="7 8">
    <name type="scientific">Zancudomyces culisetae</name>
    <name type="common">Gut fungus</name>
    <name type="synonym">Smittium culisetae</name>
    <dbReference type="NCBI Taxonomy" id="1213189"/>
    <lineage>
        <taxon>Eukaryota</taxon>
        <taxon>Fungi</taxon>
        <taxon>Fungi incertae sedis</taxon>
        <taxon>Zoopagomycota</taxon>
        <taxon>Kickxellomycotina</taxon>
        <taxon>Harpellomycetes</taxon>
        <taxon>Harpellales</taxon>
        <taxon>Legeriomycetaceae</taxon>
        <taxon>Zancudomyces</taxon>
    </lineage>
</organism>
<feature type="compositionally biased region" description="Basic and acidic residues" evidence="5">
    <location>
        <begin position="1"/>
        <end position="12"/>
    </location>
</feature>
<sequence length="236" mass="25417">MSDEVKYAKGEEEGIESETPEEEKSRNTDNLLQNEDRQQSADEIIDDSDAIELNAISSPVDSRAGPSGGFAVGAGDDGVFSNMSAKPSLKNYLDILDKESDEQLPTYMDIYGPASNSAPSYFEQTTVNLGDSDELLVEGLPNGSVAGLGATLMNFGFVLQTSSMSPRDPNGGVDPIGKQPPNSDNGGEFESPDANIHFSFLLIVVGWVLIVKSFVTYMQARKLEQIITTEPENIPV</sequence>
<evidence type="ECO:0000256" key="6">
    <source>
        <dbReference type="SAM" id="Phobius"/>
    </source>
</evidence>
<name>A0A1R1PV38_ZANCU</name>
<dbReference type="InterPro" id="IPR019325">
    <property type="entry name" value="NEDD4/Bsd2"/>
</dbReference>
<accession>A0A1R1PV38</accession>
<dbReference type="GO" id="GO:0007034">
    <property type="term" value="P:vacuolar transport"/>
    <property type="evidence" value="ECO:0007669"/>
    <property type="project" value="InterPro"/>
</dbReference>
<feature type="region of interest" description="Disordered" evidence="5">
    <location>
        <begin position="1"/>
        <end position="50"/>
    </location>
</feature>
<dbReference type="GO" id="GO:0016020">
    <property type="term" value="C:membrane"/>
    <property type="evidence" value="ECO:0007669"/>
    <property type="project" value="UniProtKB-SubCell"/>
</dbReference>
<dbReference type="Proteomes" id="UP000188320">
    <property type="component" value="Unassembled WGS sequence"/>
</dbReference>
<dbReference type="GO" id="GO:0048471">
    <property type="term" value="C:perinuclear region of cytoplasm"/>
    <property type="evidence" value="ECO:0007669"/>
    <property type="project" value="TreeGrafter"/>
</dbReference>